<dbReference type="RefSeq" id="WP_345044589.1">
    <property type="nucleotide sequence ID" value="NZ_BAABED010000001.1"/>
</dbReference>
<evidence type="ECO:0000313" key="3">
    <source>
        <dbReference type="Proteomes" id="UP001589536"/>
    </source>
</evidence>
<dbReference type="EMBL" id="JBHMBH010000019">
    <property type="protein sequence ID" value="MFB9714358.1"/>
    <property type="molecule type" value="Genomic_DNA"/>
</dbReference>
<protein>
    <recommendedName>
        <fullName evidence="4">Transposase</fullName>
    </recommendedName>
</protein>
<sequence>MSPTLDPAAHITGVEATVFPQPLRGHVMAARKKTSHSFAQPAELVRQRAEFAASGAAGTHADQNARKHRAGQTNRIGSRNSRLRAAIRHEYS</sequence>
<name>A0ABV5UPB1_9MICC</name>
<keyword evidence="3" id="KW-1185">Reference proteome</keyword>
<feature type="region of interest" description="Disordered" evidence="1">
    <location>
        <begin position="55"/>
        <end position="92"/>
    </location>
</feature>
<feature type="compositionally biased region" description="Polar residues" evidence="1">
    <location>
        <begin position="71"/>
        <end position="80"/>
    </location>
</feature>
<organism evidence="2 3">
    <name type="scientific">Arthrobacter methylotrophus</name>
    <dbReference type="NCBI Taxonomy" id="121291"/>
    <lineage>
        <taxon>Bacteria</taxon>
        <taxon>Bacillati</taxon>
        <taxon>Actinomycetota</taxon>
        <taxon>Actinomycetes</taxon>
        <taxon>Micrococcales</taxon>
        <taxon>Micrococcaceae</taxon>
        <taxon>Arthrobacter</taxon>
    </lineage>
</organism>
<comment type="caution">
    <text evidence="2">The sequence shown here is derived from an EMBL/GenBank/DDBJ whole genome shotgun (WGS) entry which is preliminary data.</text>
</comment>
<dbReference type="Proteomes" id="UP001589536">
    <property type="component" value="Unassembled WGS sequence"/>
</dbReference>
<gene>
    <name evidence="2" type="ORF">ACFFPI_09505</name>
</gene>
<evidence type="ECO:0008006" key="4">
    <source>
        <dbReference type="Google" id="ProtNLM"/>
    </source>
</evidence>
<evidence type="ECO:0000256" key="1">
    <source>
        <dbReference type="SAM" id="MobiDB-lite"/>
    </source>
</evidence>
<reference evidence="2 3" key="1">
    <citation type="submission" date="2024-09" db="EMBL/GenBank/DDBJ databases">
        <authorList>
            <person name="Sun Q."/>
            <person name="Mori K."/>
        </authorList>
    </citation>
    <scope>NUCLEOTIDE SEQUENCE [LARGE SCALE GENOMIC DNA]</scope>
    <source>
        <strain evidence="2 3">JCM 13519</strain>
    </source>
</reference>
<proteinExistence type="predicted"/>
<accession>A0ABV5UPB1</accession>
<evidence type="ECO:0000313" key="2">
    <source>
        <dbReference type="EMBL" id="MFB9714358.1"/>
    </source>
</evidence>